<dbReference type="KEGG" id="ptaw:DW352_23340"/>
<gene>
    <name evidence="2" type="ORF">DW352_23340</name>
</gene>
<dbReference type="Pfam" id="PF00551">
    <property type="entry name" value="Formyl_trans_N"/>
    <property type="match status" value="1"/>
</dbReference>
<dbReference type="AlphaFoldDB" id="A0A346A1Z6"/>
<feature type="domain" description="Formyl transferase N-terminal" evidence="1">
    <location>
        <begin position="64"/>
        <end position="140"/>
    </location>
</feature>
<evidence type="ECO:0000313" key="2">
    <source>
        <dbReference type="EMBL" id="AXK83193.1"/>
    </source>
</evidence>
<dbReference type="Proteomes" id="UP000254889">
    <property type="component" value="Chromosome"/>
</dbReference>
<dbReference type="OrthoDB" id="9788208at2"/>
<organism evidence="2 3">
    <name type="scientific">Pseudolabrys taiwanensis</name>
    <dbReference type="NCBI Taxonomy" id="331696"/>
    <lineage>
        <taxon>Bacteria</taxon>
        <taxon>Pseudomonadati</taxon>
        <taxon>Pseudomonadota</taxon>
        <taxon>Alphaproteobacteria</taxon>
        <taxon>Hyphomicrobiales</taxon>
        <taxon>Xanthobacteraceae</taxon>
        <taxon>Pseudolabrys</taxon>
    </lineage>
</organism>
<dbReference type="InterPro" id="IPR036477">
    <property type="entry name" value="Formyl_transf_N_sf"/>
</dbReference>
<reference evidence="2 3" key="1">
    <citation type="submission" date="2018-07" db="EMBL/GenBank/DDBJ databases">
        <authorList>
            <person name="Quirk P.G."/>
            <person name="Krulwich T.A."/>
        </authorList>
    </citation>
    <scope>NUCLEOTIDE SEQUENCE [LARGE SCALE GENOMIC DNA]</scope>
    <source>
        <strain evidence="2 3">CC-BB4</strain>
    </source>
</reference>
<dbReference type="EMBL" id="CP031417">
    <property type="protein sequence ID" value="AXK83193.1"/>
    <property type="molecule type" value="Genomic_DNA"/>
</dbReference>
<accession>A0A346A1Z6</accession>
<evidence type="ECO:0000259" key="1">
    <source>
        <dbReference type="Pfam" id="PF00551"/>
    </source>
</evidence>
<protein>
    <submittedName>
        <fullName evidence="2">Methionyl-tRNA formyltransferase</fullName>
    </submittedName>
</protein>
<dbReference type="SUPFAM" id="SSF53328">
    <property type="entry name" value="Formyltransferase"/>
    <property type="match status" value="1"/>
</dbReference>
<keyword evidence="2" id="KW-0808">Transferase</keyword>
<name>A0A346A1Z6_9HYPH</name>
<dbReference type="Gene3D" id="3.40.50.12230">
    <property type="match status" value="1"/>
</dbReference>
<sequence length="245" mass="26696">MHIIMFDTIVLLCGPIEQTALAALLRRHNPHLTLRLAQTLSELEALPQSELRHARLIAFLTPVIVPARFLDALGYGAYNFHPGPPQYPGWLPSYFAVYDGVARFGVTAHRMIERVDAGPIVGVSYFDVAPNTGPVALEQRAFVEIARLFWQLSETLATQSKPLPTLPVAWAGRKTTRRDFVNACDIAPDISAPELDKRLAAFGNGAFGIQPTITLHGHCFRYVPPQLDPSAAAAPAAPARKSSVG</sequence>
<dbReference type="GO" id="GO:0016740">
    <property type="term" value="F:transferase activity"/>
    <property type="evidence" value="ECO:0007669"/>
    <property type="project" value="UniProtKB-KW"/>
</dbReference>
<proteinExistence type="predicted"/>
<evidence type="ECO:0000313" key="3">
    <source>
        <dbReference type="Proteomes" id="UP000254889"/>
    </source>
</evidence>
<dbReference type="InterPro" id="IPR002376">
    <property type="entry name" value="Formyl_transf_N"/>
</dbReference>
<keyword evidence="3" id="KW-1185">Reference proteome</keyword>